<dbReference type="EMBL" id="MT631328">
    <property type="protein sequence ID" value="QNO48343.1"/>
    <property type="molecule type" value="Genomic_DNA"/>
</dbReference>
<dbReference type="AlphaFoldDB" id="A0A7G9YK09"/>
<proteinExistence type="predicted"/>
<gene>
    <name evidence="2" type="ORF">AGNIFAIP_00005</name>
    <name evidence="1" type="ORF">AIAAPFMB_00002</name>
</gene>
<organism evidence="2">
    <name type="scientific">Candidatus Methanogaster sp. ANME-2c ERB4</name>
    <dbReference type="NCBI Taxonomy" id="2759911"/>
    <lineage>
        <taxon>Archaea</taxon>
        <taxon>Methanobacteriati</taxon>
        <taxon>Methanobacteriota</taxon>
        <taxon>Stenosarchaea group</taxon>
        <taxon>Methanomicrobia</taxon>
        <taxon>Methanosarcinales</taxon>
        <taxon>ANME-2 cluster</taxon>
        <taxon>Candidatus Methanogasteraceae</taxon>
        <taxon>Candidatus Methanogaster</taxon>
    </lineage>
</organism>
<dbReference type="EMBL" id="MT630666">
    <property type="protein sequence ID" value="QNO41748.1"/>
    <property type="molecule type" value="Genomic_DNA"/>
</dbReference>
<reference evidence="2" key="1">
    <citation type="submission" date="2020-06" db="EMBL/GenBank/DDBJ databases">
        <title>Unique genomic features of the anaerobic methanotrophic archaea.</title>
        <authorList>
            <person name="Chadwick G.L."/>
            <person name="Skennerton C.T."/>
            <person name="Laso-Perez R."/>
            <person name="Leu A.O."/>
            <person name="Speth D.R."/>
            <person name="Yu H."/>
            <person name="Morgan-Lang C."/>
            <person name="Hatzenpichler R."/>
            <person name="Goudeau D."/>
            <person name="Malmstrom R."/>
            <person name="Brazelton W.J."/>
            <person name="Woyke T."/>
            <person name="Hallam S.J."/>
            <person name="Tyson G.W."/>
            <person name="Wegener G."/>
            <person name="Boetius A."/>
            <person name="Orphan V."/>
        </authorList>
    </citation>
    <scope>NUCLEOTIDE SEQUENCE</scope>
</reference>
<evidence type="ECO:0000313" key="1">
    <source>
        <dbReference type="EMBL" id="QNO41748.1"/>
    </source>
</evidence>
<accession>A0A7G9YK09</accession>
<evidence type="ECO:0000313" key="2">
    <source>
        <dbReference type="EMBL" id="QNO48343.1"/>
    </source>
</evidence>
<protein>
    <submittedName>
        <fullName evidence="2">Uncharacterized protein</fullName>
    </submittedName>
</protein>
<name>A0A7G9YK09_9EURY</name>
<sequence length="51" mass="5745">MKRIFYYFERDIEKWSRELDQCCGFSCDAGWGDAGGLGLCSFGGGRGLRET</sequence>